<dbReference type="Gene3D" id="3.10.430.100">
    <property type="entry name" value="Ribosomal protein L9, C-terminal domain"/>
    <property type="match status" value="1"/>
</dbReference>
<dbReference type="RefSeq" id="WP_341369536.1">
    <property type="nucleotide sequence ID" value="NZ_JBBPCO010000001.1"/>
</dbReference>
<dbReference type="InterPro" id="IPR036791">
    <property type="entry name" value="Ribosomal_bL9_C_sf"/>
</dbReference>
<dbReference type="InterPro" id="IPR036935">
    <property type="entry name" value="Ribosomal_bL9_N_sf"/>
</dbReference>
<dbReference type="PROSITE" id="PS00651">
    <property type="entry name" value="RIBOSOMAL_L9"/>
    <property type="match status" value="1"/>
</dbReference>
<dbReference type="Proteomes" id="UP001446205">
    <property type="component" value="Unassembled WGS sequence"/>
</dbReference>
<dbReference type="SUPFAM" id="SSF55658">
    <property type="entry name" value="L9 N-domain-like"/>
    <property type="match status" value="1"/>
</dbReference>
<dbReference type="EMBL" id="JBBPCO010000001">
    <property type="protein sequence ID" value="MEK8088474.1"/>
    <property type="molecule type" value="Genomic_DNA"/>
</dbReference>
<dbReference type="Pfam" id="PF03948">
    <property type="entry name" value="Ribosomal_L9_C"/>
    <property type="match status" value="1"/>
</dbReference>
<dbReference type="Gene3D" id="3.40.5.10">
    <property type="entry name" value="Ribosomal protein L9, N-terminal domain"/>
    <property type="match status" value="1"/>
</dbReference>
<organism evidence="10 11">
    <name type="scientific">Thermithiobacillus plumbiphilus</name>
    <dbReference type="NCBI Taxonomy" id="1729899"/>
    <lineage>
        <taxon>Bacteria</taxon>
        <taxon>Pseudomonadati</taxon>
        <taxon>Pseudomonadota</taxon>
        <taxon>Acidithiobacillia</taxon>
        <taxon>Acidithiobacillales</taxon>
        <taxon>Thermithiobacillaceae</taxon>
        <taxon>Thermithiobacillus</taxon>
    </lineage>
</organism>
<accession>A0ABU9D4J4</accession>
<dbReference type="Pfam" id="PF01281">
    <property type="entry name" value="Ribosomal_L9_N"/>
    <property type="match status" value="1"/>
</dbReference>
<dbReference type="InterPro" id="IPR020069">
    <property type="entry name" value="Ribosomal_bL9_C"/>
</dbReference>
<sequence length="148" mass="15661">MQVILLEKVKNLGNLGDVVAVAPGYGRNFLIPQRKAVPATQRNLEDFAARRAELEARQAEILAEAQARAERMEGTTVEVSRQAGEGGRLFGSVGTLDIAEALAAAGHPVDRSAVRLPEGALKSLGERSVEIQLHGDVVVTVTVNVVAA</sequence>
<keyword evidence="3 7" id="KW-0694">RNA-binding</keyword>
<dbReference type="InterPro" id="IPR000244">
    <property type="entry name" value="Ribosomal_bL9"/>
</dbReference>
<dbReference type="NCBIfam" id="TIGR00158">
    <property type="entry name" value="L9"/>
    <property type="match status" value="1"/>
</dbReference>
<dbReference type="InterPro" id="IPR020594">
    <property type="entry name" value="Ribosomal_bL9_bac/chp"/>
</dbReference>
<evidence type="ECO:0000313" key="10">
    <source>
        <dbReference type="EMBL" id="MEK8088474.1"/>
    </source>
</evidence>
<evidence type="ECO:0000256" key="4">
    <source>
        <dbReference type="ARBA" id="ARBA00022980"/>
    </source>
</evidence>
<dbReference type="GO" id="GO:0005840">
    <property type="term" value="C:ribosome"/>
    <property type="evidence" value="ECO:0007669"/>
    <property type="project" value="UniProtKB-KW"/>
</dbReference>
<protein>
    <recommendedName>
        <fullName evidence="6 7">Large ribosomal subunit protein bL9</fullName>
    </recommendedName>
</protein>
<evidence type="ECO:0000259" key="9">
    <source>
        <dbReference type="PROSITE" id="PS00651"/>
    </source>
</evidence>
<keyword evidence="2 7" id="KW-0699">rRNA-binding</keyword>
<proteinExistence type="inferred from homology"/>
<evidence type="ECO:0000256" key="7">
    <source>
        <dbReference type="HAMAP-Rule" id="MF_00503"/>
    </source>
</evidence>
<feature type="coiled-coil region" evidence="8">
    <location>
        <begin position="37"/>
        <end position="69"/>
    </location>
</feature>
<feature type="domain" description="Ribosomal protein L9" evidence="9">
    <location>
        <begin position="13"/>
        <end position="40"/>
    </location>
</feature>
<comment type="function">
    <text evidence="7">Binds to the 23S rRNA.</text>
</comment>
<dbReference type="PANTHER" id="PTHR21368">
    <property type="entry name" value="50S RIBOSOMAL PROTEIN L9"/>
    <property type="match status" value="1"/>
</dbReference>
<evidence type="ECO:0000313" key="11">
    <source>
        <dbReference type="Proteomes" id="UP001446205"/>
    </source>
</evidence>
<keyword evidence="5 7" id="KW-0687">Ribonucleoprotein</keyword>
<comment type="caution">
    <text evidence="10">The sequence shown here is derived from an EMBL/GenBank/DDBJ whole genome shotgun (WGS) entry which is preliminary data.</text>
</comment>
<keyword evidence="8" id="KW-0175">Coiled coil</keyword>
<dbReference type="InterPro" id="IPR020070">
    <property type="entry name" value="Ribosomal_bL9_N"/>
</dbReference>
<evidence type="ECO:0000256" key="3">
    <source>
        <dbReference type="ARBA" id="ARBA00022884"/>
    </source>
</evidence>
<dbReference type="InterPro" id="IPR009027">
    <property type="entry name" value="Ribosomal_bL9/RNase_H1_N"/>
</dbReference>
<comment type="similarity">
    <text evidence="1 7">Belongs to the bacterial ribosomal protein bL9 family.</text>
</comment>
<gene>
    <name evidence="7 10" type="primary">rplI</name>
    <name evidence="10" type="ORF">WOB96_01725</name>
</gene>
<dbReference type="HAMAP" id="MF_00503">
    <property type="entry name" value="Ribosomal_bL9"/>
    <property type="match status" value="1"/>
</dbReference>
<evidence type="ECO:0000256" key="5">
    <source>
        <dbReference type="ARBA" id="ARBA00023274"/>
    </source>
</evidence>
<evidence type="ECO:0000256" key="1">
    <source>
        <dbReference type="ARBA" id="ARBA00010605"/>
    </source>
</evidence>
<evidence type="ECO:0000256" key="8">
    <source>
        <dbReference type="SAM" id="Coils"/>
    </source>
</evidence>
<name>A0ABU9D4J4_9PROT</name>
<evidence type="ECO:0000256" key="6">
    <source>
        <dbReference type="ARBA" id="ARBA00035292"/>
    </source>
</evidence>
<reference evidence="10 11" key="1">
    <citation type="submission" date="2024-04" db="EMBL/GenBank/DDBJ databases">
        <authorList>
            <person name="Abashina T."/>
            <person name="Shaikin A."/>
        </authorList>
    </citation>
    <scope>NUCLEOTIDE SEQUENCE [LARGE SCALE GENOMIC DNA]</scope>
    <source>
        <strain evidence="10 11">AAFK</strain>
    </source>
</reference>
<dbReference type="SUPFAM" id="SSF55653">
    <property type="entry name" value="Ribosomal protein L9 C-domain"/>
    <property type="match status" value="1"/>
</dbReference>
<keyword evidence="11" id="KW-1185">Reference proteome</keyword>
<evidence type="ECO:0000256" key="2">
    <source>
        <dbReference type="ARBA" id="ARBA00022730"/>
    </source>
</evidence>
<keyword evidence="4 7" id="KW-0689">Ribosomal protein</keyword>